<dbReference type="HOGENOM" id="CLU_3229837_0_0_10"/>
<evidence type="ECO:0000313" key="1">
    <source>
        <dbReference type="EMBL" id="ERI81246.1"/>
    </source>
</evidence>
<accession>U2DNJ9</accession>
<dbReference type="AlphaFoldDB" id="U2DNJ9"/>
<proteinExistence type="predicted"/>
<dbReference type="Proteomes" id="UP000016496">
    <property type="component" value="Unassembled WGS sequence"/>
</dbReference>
<reference evidence="1 2" key="1">
    <citation type="submission" date="2013-08" db="EMBL/GenBank/DDBJ databases">
        <authorList>
            <person name="Weinstock G."/>
            <person name="Sodergren E."/>
            <person name="Wylie T."/>
            <person name="Fulton L."/>
            <person name="Fulton R."/>
            <person name="Fronick C."/>
            <person name="O'Laughlin M."/>
            <person name="Godfrey J."/>
            <person name="Miner T."/>
            <person name="Herter B."/>
            <person name="Appelbaum E."/>
            <person name="Cordes M."/>
            <person name="Lek S."/>
            <person name="Wollam A."/>
            <person name="Pepin K.H."/>
            <person name="Palsikar V.B."/>
            <person name="Mitreva M."/>
            <person name="Wilson R.K."/>
        </authorList>
    </citation>
    <scope>NUCLEOTIDE SEQUENCE [LARGE SCALE GENOMIC DNA]</scope>
    <source>
        <strain evidence="1 2">F0041</strain>
    </source>
</reference>
<evidence type="ECO:0000313" key="2">
    <source>
        <dbReference type="Proteomes" id="UP000016496"/>
    </source>
</evidence>
<name>U2DNJ9_9BACE</name>
<sequence length="43" mass="4772">MHPYADIWRHPHSVPPTGGIIETRPTGINGIKRNLHQSAGFLV</sequence>
<organism evidence="1 2">
    <name type="scientific">Bacteroides pyogenes F0041</name>
    <dbReference type="NCBI Taxonomy" id="1321819"/>
    <lineage>
        <taxon>Bacteria</taxon>
        <taxon>Pseudomonadati</taxon>
        <taxon>Bacteroidota</taxon>
        <taxon>Bacteroidia</taxon>
        <taxon>Bacteroidales</taxon>
        <taxon>Bacteroidaceae</taxon>
        <taxon>Bacteroides</taxon>
    </lineage>
</organism>
<dbReference type="EMBL" id="AWSV01000167">
    <property type="protein sequence ID" value="ERI81246.1"/>
    <property type="molecule type" value="Genomic_DNA"/>
</dbReference>
<protein>
    <submittedName>
        <fullName evidence="1">Uncharacterized protein</fullName>
    </submittedName>
</protein>
<comment type="caution">
    <text evidence="1">The sequence shown here is derived from an EMBL/GenBank/DDBJ whole genome shotgun (WGS) entry which is preliminary data.</text>
</comment>
<gene>
    <name evidence="1" type="ORF">HMPREF1981_03287</name>
</gene>